<proteinExistence type="predicted"/>
<dbReference type="Proteomes" id="UP000502331">
    <property type="component" value="Chromosome"/>
</dbReference>
<organism evidence="2 3">
    <name type="scientific">Glutamicibacter mishrai</name>
    <dbReference type="NCBI Taxonomy" id="1775880"/>
    <lineage>
        <taxon>Bacteria</taxon>
        <taxon>Bacillati</taxon>
        <taxon>Actinomycetota</taxon>
        <taxon>Actinomycetes</taxon>
        <taxon>Micrococcales</taxon>
        <taxon>Micrococcaceae</taxon>
        <taxon>Glutamicibacter</taxon>
    </lineage>
</organism>
<sequence>MSEQAPFPGSWQRAMLPMLLLAELSLGPTHGYALSKNLQQRGLGPLKGATLYPALAKLEASGLVVTRWEEGQGGPGRKVYELSDAGSIELKAQREQFDQLVQLVKATGLSQVR</sequence>
<dbReference type="Gene3D" id="1.10.10.10">
    <property type="entry name" value="Winged helix-like DNA-binding domain superfamily/Winged helix DNA-binding domain"/>
    <property type="match status" value="1"/>
</dbReference>
<dbReference type="RefSeq" id="WP_172510956.1">
    <property type="nucleotide sequence ID" value="NZ_CP032549.1"/>
</dbReference>
<dbReference type="SUPFAM" id="SSF46785">
    <property type="entry name" value="Winged helix' DNA-binding domain"/>
    <property type="match status" value="1"/>
</dbReference>
<dbReference type="PANTHER" id="PTHR33169:SF14">
    <property type="entry name" value="TRANSCRIPTIONAL REGULATOR RV3488"/>
    <property type="match status" value="1"/>
</dbReference>
<dbReference type="InterPro" id="IPR052509">
    <property type="entry name" value="Metal_resp_DNA-bind_regulator"/>
</dbReference>
<reference evidence="2 3" key="1">
    <citation type="submission" date="2018-09" db="EMBL/GenBank/DDBJ databases">
        <title>Glutamicibacter mishrai S5-52T (LMG 29155T = KCTC 39846T).</title>
        <authorList>
            <person name="Das S.K."/>
        </authorList>
    </citation>
    <scope>NUCLEOTIDE SEQUENCE [LARGE SCALE GENOMIC DNA]</scope>
    <source>
        <strain evidence="2 3">S5-52</strain>
    </source>
</reference>
<dbReference type="InterPro" id="IPR005149">
    <property type="entry name" value="Tscrpt_reg_PadR_N"/>
</dbReference>
<gene>
    <name evidence="2" type="ORF">D3791_00065</name>
</gene>
<dbReference type="Pfam" id="PF03551">
    <property type="entry name" value="PadR"/>
    <property type="match status" value="1"/>
</dbReference>
<dbReference type="InterPro" id="IPR036390">
    <property type="entry name" value="WH_DNA-bd_sf"/>
</dbReference>
<dbReference type="EMBL" id="CP032549">
    <property type="protein sequence ID" value="QIV85653.1"/>
    <property type="molecule type" value="Genomic_DNA"/>
</dbReference>
<name>A0A6H0SDQ6_9MICC</name>
<evidence type="ECO:0000259" key="1">
    <source>
        <dbReference type="Pfam" id="PF03551"/>
    </source>
</evidence>
<dbReference type="AlphaFoldDB" id="A0A6H0SDQ6"/>
<keyword evidence="3" id="KW-1185">Reference proteome</keyword>
<dbReference type="PANTHER" id="PTHR33169">
    <property type="entry name" value="PADR-FAMILY TRANSCRIPTIONAL REGULATOR"/>
    <property type="match status" value="1"/>
</dbReference>
<accession>A0A6H0SDQ6</accession>
<protein>
    <submittedName>
        <fullName evidence="2">PadR family transcriptional regulator</fullName>
    </submittedName>
</protein>
<evidence type="ECO:0000313" key="2">
    <source>
        <dbReference type="EMBL" id="QIV85653.1"/>
    </source>
</evidence>
<feature type="domain" description="Transcription regulator PadR N-terminal" evidence="1">
    <location>
        <begin position="20"/>
        <end position="91"/>
    </location>
</feature>
<dbReference type="InterPro" id="IPR036388">
    <property type="entry name" value="WH-like_DNA-bd_sf"/>
</dbReference>
<evidence type="ECO:0000313" key="3">
    <source>
        <dbReference type="Proteomes" id="UP000502331"/>
    </source>
</evidence>